<dbReference type="InterPro" id="IPR054482">
    <property type="entry name" value="NMB1110-like_3rd"/>
</dbReference>
<sequence length="378" mass="41096">MASVERVNLLLAGLAHADWLRYEVDGDLLMPADAWSVSLALDDARSIPAAVRSGEPCELRLGDDPLMVGRVDTVRLRTRKGEVQLTIDGRDNSGLLLDCSAPVFTSQNLTLDQVVAKIVKPLGVTKIRIDADNALRREKVSVEPGDTAWDALAHAAEANGLWPWFEPDGTLVVGGPDYTAAPVATLVHELDGARNNALDLELVDSLALSHSEVTVLAQTHGGGELRVARAGVKATYTDPSVRGYRPRIVVDHESDTPAHARERARKLTLDSRLARWELKAFVPGHRINAPGSAAHGLPWRPGQRVAVRSRPYGLEGIYFLMARTLRGGRGQPTITELTLKEDGVWIVNAHPHKRRHRRGRNAGPGVVLDISGQPEAAR</sequence>
<feature type="domain" description="Baseplate hub protein gp44-like N-terminal" evidence="2">
    <location>
        <begin position="7"/>
        <end position="91"/>
    </location>
</feature>
<evidence type="ECO:0000313" key="6">
    <source>
        <dbReference type="EMBL" id="EGK71966.1"/>
    </source>
</evidence>
<dbReference type="Pfam" id="PF21683">
    <property type="entry name" value="GpP-like_1st"/>
    <property type="match status" value="1"/>
</dbReference>
<dbReference type="OrthoDB" id="9016931at2"/>
<gene>
    <name evidence="6" type="ORF">METUNv1_01744</name>
</gene>
<feature type="domain" description="Tail protein NMB1110-like C-terminal" evidence="3">
    <location>
        <begin position="270"/>
        <end position="344"/>
    </location>
</feature>
<keyword evidence="7" id="KW-1185">Reference proteome</keyword>
<feature type="domain" description="Baseplate hub protein gp44/GpP-like second" evidence="4">
    <location>
        <begin position="94"/>
        <end position="174"/>
    </location>
</feature>
<feature type="region of interest" description="Disordered" evidence="1">
    <location>
        <begin position="354"/>
        <end position="378"/>
    </location>
</feature>
<feature type="domain" description="Tail protein NMB1110-like third" evidence="5">
    <location>
        <begin position="210"/>
        <end position="267"/>
    </location>
</feature>
<dbReference type="Gene3D" id="3.55.50.10">
    <property type="entry name" value="Baseplate protein-like domains"/>
    <property type="match status" value="1"/>
</dbReference>
<dbReference type="PIRSF" id="PIRSF004440">
    <property type="entry name" value="GpP"/>
    <property type="match status" value="1"/>
</dbReference>
<dbReference type="Pfam" id="PF22255">
    <property type="entry name" value="Gp44-like_2nd"/>
    <property type="match status" value="1"/>
</dbReference>
<dbReference type="InterPro" id="IPR023399">
    <property type="entry name" value="Baseplate-like_2-layer_sand"/>
</dbReference>
<reference evidence="6 7" key="1">
    <citation type="journal article" date="2011" name="J. Bacteriol.">
        <title>Genome sequence of Methyloversatilis universalis FAM5T, a methylotrophic representative of the order Rhodocyclales.</title>
        <authorList>
            <person name="Kittichotirat W."/>
            <person name="Good N.M."/>
            <person name="Hall R."/>
            <person name="Bringel F."/>
            <person name="Lajus A."/>
            <person name="Medigue C."/>
            <person name="Smalley N.E."/>
            <person name="Beck D."/>
            <person name="Bumgarner R."/>
            <person name="Vuilleumier S."/>
            <person name="Kalyuzhnaya M.G."/>
        </authorList>
    </citation>
    <scope>NUCLEOTIDE SEQUENCE [LARGE SCALE GENOMIC DNA]</scope>
    <source>
        <strain evidence="7">ATCC BAA-1314 / JCM 13912 / FAM5</strain>
    </source>
</reference>
<evidence type="ECO:0000313" key="7">
    <source>
        <dbReference type="Proteomes" id="UP000005019"/>
    </source>
</evidence>
<dbReference type="InterPro" id="IPR049354">
    <property type="entry name" value="GpP-like_N"/>
</dbReference>
<dbReference type="STRING" id="1000565.METUNv1_01744"/>
<dbReference type="Gene3D" id="2.30.300.10">
    <property type="entry name" value="Baseplate protein-like domain - beta roll fold"/>
    <property type="match status" value="1"/>
</dbReference>
<dbReference type="Pfam" id="PF22630">
    <property type="entry name" value="NMB1110_3rd"/>
    <property type="match status" value="1"/>
</dbReference>
<dbReference type="Pfam" id="PF22174">
    <property type="entry name" value="NMB1110-like_C"/>
    <property type="match status" value="1"/>
</dbReference>
<comment type="caution">
    <text evidence="6">The sequence shown here is derived from an EMBL/GenBank/DDBJ whole genome shotgun (WGS) entry which is preliminary data.</text>
</comment>
<dbReference type="InterPro" id="IPR026276">
    <property type="entry name" value="Baseplate_GpP"/>
</dbReference>
<evidence type="ECO:0000259" key="3">
    <source>
        <dbReference type="Pfam" id="PF22174"/>
    </source>
</evidence>
<dbReference type="AlphaFoldDB" id="F5RBU9"/>
<proteinExistence type="predicted"/>
<dbReference type="RefSeq" id="WP_008060800.1">
    <property type="nucleotide sequence ID" value="NZ_AFHG01000044.1"/>
</dbReference>
<evidence type="ECO:0000259" key="5">
    <source>
        <dbReference type="Pfam" id="PF22630"/>
    </source>
</evidence>
<organism evidence="6 7">
    <name type="scientific">Methyloversatilis universalis (strain ATCC BAA-1314 / DSM 25237 / JCM 13912 / CCUG 52030 / FAM5)</name>
    <dbReference type="NCBI Taxonomy" id="1000565"/>
    <lineage>
        <taxon>Bacteria</taxon>
        <taxon>Pseudomonadati</taxon>
        <taxon>Pseudomonadota</taxon>
        <taxon>Betaproteobacteria</taxon>
        <taxon>Nitrosomonadales</taxon>
        <taxon>Sterolibacteriaceae</taxon>
        <taxon>Methyloversatilis</taxon>
    </lineage>
</organism>
<dbReference type="InterPro" id="IPR054034">
    <property type="entry name" value="NMB1110-like_C"/>
</dbReference>
<dbReference type="Gene3D" id="3.30.1920.10">
    <property type="entry name" value="Baseplate protein-like domains - 2 layer sandwich fold"/>
    <property type="match status" value="1"/>
</dbReference>
<dbReference type="eggNOG" id="COG4379">
    <property type="taxonomic scope" value="Bacteria"/>
</dbReference>
<dbReference type="SUPFAM" id="SSF69279">
    <property type="entry name" value="Phage tail proteins"/>
    <property type="match status" value="2"/>
</dbReference>
<accession>F5RBU9</accession>
<dbReference type="Proteomes" id="UP000005019">
    <property type="component" value="Unassembled WGS sequence"/>
</dbReference>
<evidence type="ECO:0000256" key="1">
    <source>
        <dbReference type="SAM" id="MobiDB-lite"/>
    </source>
</evidence>
<evidence type="ECO:0000259" key="2">
    <source>
        <dbReference type="Pfam" id="PF21683"/>
    </source>
</evidence>
<evidence type="ECO:0000259" key="4">
    <source>
        <dbReference type="Pfam" id="PF22255"/>
    </source>
</evidence>
<dbReference type="EMBL" id="AFHG01000044">
    <property type="protein sequence ID" value="EGK71966.1"/>
    <property type="molecule type" value="Genomic_DNA"/>
</dbReference>
<name>F5RBU9_METUF</name>
<dbReference type="InterPro" id="IPR053981">
    <property type="entry name" value="Gp44/GpP-like_2nd"/>
</dbReference>
<protein>
    <submittedName>
        <fullName evidence="6">Phage tail protein</fullName>
    </submittedName>
</protein>